<name>F8H6G7_STUS2</name>
<protein>
    <submittedName>
        <fullName evidence="1">Uncharacterized protein</fullName>
    </submittedName>
</protein>
<dbReference type="PATRIC" id="fig|316.105.peg.3003"/>
<dbReference type="KEGG" id="psz:PSTAB_2820"/>
<dbReference type="HOGENOM" id="CLU_205337_0_0_6"/>
<accession>A0A0H3YX40</accession>
<evidence type="ECO:0000313" key="2">
    <source>
        <dbReference type="Proteomes" id="UP000008932"/>
    </source>
</evidence>
<dbReference type="AlphaFoldDB" id="F8H6G7"/>
<reference evidence="1 2" key="1">
    <citation type="journal article" date="2011" name="J. Bacteriol.">
        <title>Complete Genome Sequence of the Type Strain Pseudomonas stutzeri CGMCC 1.1803.</title>
        <authorList>
            <person name="Chen M."/>
            <person name="Yan Y."/>
            <person name="Zhang W."/>
            <person name="Lu W."/>
            <person name="Wang J."/>
            <person name="Ping S."/>
            <person name="Lin M."/>
        </authorList>
    </citation>
    <scope>NUCLEOTIDE SEQUENCE [LARGE SCALE GENOMIC DNA]</scope>
    <source>
        <strain evidence="2">ATCC 17588 / DSM 5190 / CCUG 11256 / JCM 5965 / LMG 11199 / NCIMB 11358 / Stanier 221</strain>
    </source>
</reference>
<proteinExistence type="predicted"/>
<reference evidence="2" key="3">
    <citation type="submission" date="2011-06" db="EMBL/GenBank/DDBJ databases">
        <title>Complete genome sequence of Pseudomonas stutzeri strain CGMCC 1.1803.</title>
        <authorList>
            <person name="Yan Y."/>
            <person name="Chen M."/>
            <person name="Lu W."/>
            <person name="Zhang W."/>
            <person name="Ping S."/>
            <person name="Lin M."/>
        </authorList>
    </citation>
    <scope>NUCLEOTIDE SEQUENCE [LARGE SCALE GENOMIC DNA]</scope>
    <source>
        <strain evidence="2">ATCC 17588 / DSM 5190 / CCUG 11256 / JCM 5965 / LMG 11199 / NCIMB 11358 / Stanier 221</strain>
    </source>
</reference>
<evidence type="ECO:0000313" key="1">
    <source>
        <dbReference type="EMBL" id="AEJ06101.1"/>
    </source>
</evidence>
<organism evidence="1 2">
    <name type="scientific">Stutzerimonas stutzeri (strain ATCC 17588 / DSM 5190 / CCUG 11256 / JCM 5965 / LMG 11199 / NBRC 14165 / NCIMB 11358 / Stanier 221)</name>
    <name type="common">Pseudomonas stutzeri</name>
    <dbReference type="NCBI Taxonomy" id="96563"/>
    <lineage>
        <taxon>Bacteria</taxon>
        <taxon>Pseudomonadati</taxon>
        <taxon>Pseudomonadota</taxon>
        <taxon>Gammaproteobacteria</taxon>
        <taxon>Pseudomonadales</taxon>
        <taxon>Pseudomonadaceae</taxon>
        <taxon>Stutzerimonas</taxon>
    </lineage>
</organism>
<accession>F8H6G7</accession>
<reference key="2">
    <citation type="submission" date="2011-06" db="EMBL/GenBank/DDBJ databases">
        <title>Complete Genome Sequence of Pseudomonas stutzeri Strain CGMCC 1.1803.</title>
        <authorList>
            <person name="Yan Y."/>
            <person name="Chen M."/>
            <person name="Lu W."/>
            <person name="Zhang W."/>
            <person name="Ping S."/>
            <person name="Lin M."/>
        </authorList>
    </citation>
    <scope>NUCLEOTIDE SEQUENCE</scope>
    <source>
        <strain>ATCC 17588</strain>
    </source>
</reference>
<gene>
    <name evidence="1" type="ordered locus">PSTAB_2820</name>
</gene>
<dbReference type="EMBL" id="CP002881">
    <property type="protein sequence ID" value="AEJ06101.1"/>
    <property type="molecule type" value="Genomic_DNA"/>
</dbReference>
<sequence>MSLEPTDNQEGRSLLRLKTLEPSTKVVEKNVAYGRMYDSSEAPQKLRI</sequence>
<dbReference type="Proteomes" id="UP000008932">
    <property type="component" value="Chromosome"/>
</dbReference>